<organism evidence="2 3">
    <name type="scientific">Geodermatophilus pulveris</name>
    <dbReference type="NCBI Taxonomy" id="1564159"/>
    <lineage>
        <taxon>Bacteria</taxon>
        <taxon>Bacillati</taxon>
        <taxon>Actinomycetota</taxon>
        <taxon>Actinomycetes</taxon>
        <taxon>Geodermatophilales</taxon>
        <taxon>Geodermatophilaceae</taxon>
        <taxon>Geodermatophilus</taxon>
    </lineage>
</organism>
<dbReference type="GO" id="GO:0016740">
    <property type="term" value="F:transferase activity"/>
    <property type="evidence" value="ECO:0007669"/>
    <property type="project" value="UniProtKB-KW"/>
</dbReference>
<dbReference type="InterPro" id="IPR007345">
    <property type="entry name" value="Polysacch_pyruvyl_Trfase"/>
</dbReference>
<evidence type="ECO:0000259" key="1">
    <source>
        <dbReference type="Pfam" id="PF04230"/>
    </source>
</evidence>
<feature type="domain" description="Polysaccharide pyruvyl transferase" evidence="1">
    <location>
        <begin position="178"/>
        <end position="218"/>
    </location>
</feature>
<name>A0A239B6A3_9ACTN</name>
<dbReference type="Pfam" id="PF04230">
    <property type="entry name" value="PS_pyruv_trans"/>
    <property type="match status" value="1"/>
</dbReference>
<dbReference type="EMBL" id="FZOO01000001">
    <property type="protein sequence ID" value="SNS03151.1"/>
    <property type="molecule type" value="Genomic_DNA"/>
</dbReference>
<dbReference type="AlphaFoldDB" id="A0A239B6A3"/>
<gene>
    <name evidence="2" type="ORF">SAMN06893096_101458</name>
</gene>
<dbReference type="RefSeq" id="WP_089303955.1">
    <property type="nucleotide sequence ID" value="NZ_FZOO01000001.1"/>
</dbReference>
<reference evidence="3" key="1">
    <citation type="submission" date="2017-06" db="EMBL/GenBank/DDBJ databases">
        <authorList>
            <person name="Varghese N."/>
            <person name="Submissions S."/>
        </authorList>
    </citation>
    <scope>NUCLEOTIDE SEQUENCE [LARGE SCALE GENOMIC DNA]</scope>
    <source>
        <strain evidence="3">DSM 46839</strain>
    </source>
</reference>
<dbReference type="OrthoDB" id="1491277at2"/>
<dbReference type="Proteomes" id="UP000198373">
    <property type="component" value="Unassembled WGS sequence"/>
</dbReference>
<accession>A0A239B6A3</accession>
<protein>
    <submittedName>
        <fullName evidence="2">Polysaccharide pyruvyl transferase</fullName>
    </submittedName>
</protein>
<keyword evidence="2" id="KW-0808">Transferase</keyword>
<sequence length="289" mass="31294">MRVLLAGWFSFDEVIATVGDELGADVVAGWLTGLGVDHDVAWAPYLDRGVDWRDVDPGDYTHLVFVSGPLADRPLLRELTGAFAGAQRWAVNVSVVQESARGLFHRVWERDAAGLARPDLAVEGPDPDAPVLAVAFTPAQGEYGERSRAERVRGAIEEWLADRALPWFELDMDLYEKPHARRPAQVEALVRRADVVVSMRLHALVLGLKHGRPVVACDPIAGGAKVTSQAAALNWPLVLPAEELTPEALDAALQRALSGALDGRVRAAAGRGREGNARARAWFEQQLAG</sequence>
<evidence type="ECO:0000313" key="3">
    <source>
        <dbReference type="Proteomes" id="UP000198373"/>
    </source>
</evidence>
<evidence type="ECO:0000313" key="2">
    <source>
        <dbReference type="EMBL" id="SNS03151.1"/>
    </source>
</evidence>
<proteinExistence type="predicted"/>
<keyword evidence="3" id="KW-1185">Reference proteome</keyword>